<organism evidence="8 9">
    <name type="scientific">Carya illinoinensis</name>
    <name type="common">Pecan</name>
    <dbReference type="NCBI Taxonomy" id="32201"/>
    <lineage>
        <taxon>Eukaryota</taxon>
        <taxon>Viridiplantae</taxon>
        <taxon>Streptophyta</taxon>
        <taxon>Embryophyta</taxon>
        <taxon>Tracheophyta</taxon>
        <taxon>Spermatophyta</taxon>
        <taxon>Magnoliopsida</taxon>
        <taxon>eudicotyledons</taxon>
        <taxon>Gunneridae</taxon>
        <taxon>Pentapetalae</taxon>
        <taxon>rosids</taxon>
        <taxon>fabids</taxon>
        <taxon>Fagales</taxon>
        <taxon>Juglandaceae</taxon>
        <taxon>Carya</taxon>
    </lineage>
</organism>
<evidence type="ECO:0000313" key="8">
    <source>
        <dbReference type="EMBL" id="KAG6666173.1"/>
    </source>
</evidence>
<name>A0A8T1RIL8_CARIL</name>
<evidence type="ECO:0000256" key="2">
    <source>
        <dbReference type="ARBA" id="ARBA00022771"/>
    </source>
</evidence>
<feature type="region of interest" description="Disordered" evidence="6">
    <location>
        <begin position="1"/>
        <end position="21"/>
    </location>
</feature>
<dbReference type="InterPro" id="IPR010666">
    <property type="entry name" value="Znf_GRF"/>
</dbReference>
<dbReference type="PANTHER" id="PTHR33248">
    <property type="entry name" value="ZINC ION-BINDING PROTEIN"/>
    <property type="match status" value="1"/>
</dbReference>
<dbReference type="GO" id="GO:0008270">
    <property type="term" value="F:zinc ion binding"/>
    <property type="evidence" value="ECO:0007669"/>
    <property type="project" value="UniProtKB-KW"/>
</dbReference>
<keyword evidence="3" id="KW-0862">Zinc</keyword>
<evidence type="ECO:0000259" key="7">
    <source>
        <dbReference type="PROSITE" id="PS51999"/>
    </source>
</evidence>
<evidence type="ECO:0000256" key="5">
    <source>
        <dbReference type="SAM" id="Coils"/>
    </source>
</evidence>
<proteinExistence type="predicted"/>
<dbReference type="AlphaFoldDB" id="A0A8T1RIL8"/>
<feature type="domain" description="GRF-type" evidence="7">
    <location>
        <begin position="27"/>
        <end position="71"/>
    </location>
</feature>
<sequence>MLSREKVSSEDSSSSLVTHTLSNNPMCTCGSPASLRTSNTPRNPGRSFFGCSKYNSQGLPHCNFFKWADSDSCHEREKELVKLKIEILRKEEELHLAQAEAQQIVKEVRRREEEVQRREEDVRRREEDVRRREEEVRSWMVEVRKVLEEVRKIDGEIVKSDLGVQRQCTNIKLWCIICILLYLYFSLSQ</sequence>
<keyword evidence="2 4" id="KW-0863">Zinc-finger</keyword>
<evidence type="ECO:0000256" key="6">
    <source>
        <dbReference type="SAM" id="MobiDB-lite"/>
    </source>
</evidence>
<dbReference type="PROSITE" id="PS51999">
    <property type="entry name" value="ZF_GRF"/>
    <property type="match status" value="1"/>
</dbReference>
<keyword evidence="5" id="KW-0175">Coiled coil</keyword>
<evidence type="ECO:0000256" key="4">
    <source>
        <dbReference type="PROSITE-ProRule" id="PRU01343"/>
    </source>
</evidence>
<protein>
    <recommendedName>
        <fullName evidence="7">GRF-type domain-containing protein</fullName>
    </recommendedName>
</protein>
<dbReference type="Proteomes" id="UP000811609">
    <property type="component" value="Chromosome 1"/>
</dbReference>
<dbReference type="Pfam" id="PF06839">
    <property type="entry name" value="Zn_ribbon_GRF"/>
    <property type="match status" value="1"/>
</dbReference>
<evidence type="ECO:0000313" key="9">
    <source>
        <dbReference type="Proteomes" id="UP000811609"/>
    </source>
</evidence>
<comment type="caution">
    <text evidence="8">The sequence shown here is derived from an EMBL/GenBank/DDBJ whole genome shotgun (WGS) entry which is preliminary data.</text>
</comment>
<reference evidence="8" key="1">
    <citation type="submission" date="2020-12" db="EMBL/GenBank/DDBJ databases">
        <title>WGS assembly of Carya illinoinensis cv. Pawnee.</title>
        <authorList>
            <person name="Platts A."/>
            <person name="Shu S."/>
            <person name="Wright S."/>
            <person name="Barry K."/>
            <person name="Edger P."/>
            <person name="Pires J.C."/>
            <person name="Schmutz J."/>
        </authorList>
    </citation>
    <scope>NUCLEOTIDE SEQUENCE</scope>
    <source>
        <tissue evidence="8">Leaf</tissue>
    </source>
</reference>
<keyword evidence="9" id="KW-1185">Reference proteome</keyword>
<feature type="coiled-coil region" evidence="5">
    <location>
        <begin position="73"/>
        <end position="125"/>
    </location>
</feature>
<accession>A0A8T1RIL8</accession>
<gene>
    <name evidence="8" type="ORF">CIPAW_01G013100</name>
</gene>
<evidence type="ECO:0000256" key="1">
    <source>
        <dbReference type="ARBA" id="ARBA00022723"/>
    </source>
</evidence>
<keyword evidence="1" id="KW-0479">Metal-binding</keyword>
<evidence type="ECO:0000256" key="3">
    <source>
        <dbReference type="ARBA" id="ARBA00022833"/>
    </source>
</evidence>
<dbReference type="EMBL" id="CM031809">
    <property type="protein sequence ID" value="KAG6666173.1"/>
    <property type="molecule type" value="Genomic_DNA"/>
</dbReference>